<proteinExistence type="predicted"/>
<dbReference type="InterPro" id="IPR027434">
    <property type="entry name" value="Homing_endonucl"/>
</dbReference>
<geneLocation type="mitochondrion" evidence="3"/>
<dbReference type="RefSeq" id="YP_009493217.1">
    <property type="nucleotide sequence ID" value="NC_037938.1"/>
</dbReference>
<protein>
    <submittedName>
        <fullName evidence="3">LAGLIDADG endonuclease</fullName>
    </submittedName>
</protein>
<dbReference type="Pfam" id="PF00961">
    <property type="entry name" value="LAGLIDADG_1"/>
    <property type="match status" value="1"/>
</dbReference>
<keyword evidence="3" id="KW-0496">Mitochondrion</keyword>
<dbReference type="GO" id="GO:0004519">
    <property type="term" value="F:endonuclease activity"/>
    <property type="evidence" value="ECO:0007669"/>
    <property type="project" value="UniProtKB-KW"/>
</dbReference>
<keyword evidence="3" id="KW-0255">Endonuclease</keyword>
<dbReference type="PANTHER" id="PTHR36181:SF4">
    <property type="entry name" value="LAGLIDADG ENDONUCLEASE"/>
    <property type="match status" value="1"/>
</dbReference>
<keyword evidence="3" id="KW-0540">Nuclease</keyword>
<comment type="function">
    <text evidence="1">Mitochondrial DNA endonuclease involved in intron homing.</text>
</comment>
<dbReference type="GO" id="GO:0005739">
    <property type="term" value="C:mitochondrion"/>
    <property type="evidence" value="ECO:0007669"/>
    <property type="project" value="UniProtKB-ARBA"/>
</dbReference>
<dbReference type="GeneID" id="36953429"/>
<name>A0A2S1WBX0_9APHY</name>
<organism evidence="3">
    <name type="scientific">Ganoderma calidophilum</name>
    <dbReference type="NCBI Taxonomy" id="2026244"/>
    <lineage>
        <taxon>Eukaryota</taxon>
        <taxon>Fungi</taxon>
        <taxon>Dikarya</taxon>
        <taxon>Basidiomycota</taxon>
        <taxon>Agaricomycotina</taxon>
        <taxon>Agaricomycetes</taxon>
        <taxon>Polyporales</taxon>
        <taxon>Polyporaceae</taxon>
        <taxon>Ganoderma</taxon>
    </lineage>
</organism>
<gene>
    <name evidence="3" type="primary">orf107</name>
</gene>
<evidence type="ECO:0000313" key="3">
    <source>
        <dbReference type="EMBL" id="AWJ64012.1"/>
    </source>
</evidence>
<feature type="domain" description="Homing endonuclease LAGLIDADG" evidence="2">
    <location>
        <begin position="1"/>
        <end position="96"/>
    </location>
</feature>
<evidence type="ECO:0000256" key="1">
    <source>
        <dbReference type="ARBA" id="ARBA00002670"/>
    </source>
</evidence>
<accession>A0A2S1WBX0</accession>
<dbReference type="PANTHER" id="PTHR36181">
    <property type="entry name" value="INTRON-ENCODED ENDONUCLEASE AI3-RELATED"/>
    <property type="match status" value="1"/>
</dbReference>
<dbReference type="InterPro" id="IPR004860">
    <property type="entry name" value="LAGLIDADG_dom"/>
</dbReference>
<dbReference type="AlphaFoldDB" id="A0A2S1WBX0"/>
<dbReference type="InterPro" id="IPR051289">
    <property type="entry name" value="LAGLIDADG_Endonuclease"/>
</dbReference>
<keyword evidence="3" id="KW-0378">Hydrolase</keyword>
<reference evidence="3" key="1">
    <citation type="journal article" date="2019" name="Int. J. Biol. Macromol.">
        <title>The complete mitochondrial genomes of five important medicinal Ganoderma species: Features, evolution, and phylogeny.</title>
        <authorList>
            <person name="Li Q."/>
            <person name="Xiang D."/>
            <person name="Wan Y."/>
            <person name="Wu Q."/>
            <person name="Wu X."/>
            <person name="Ma C."/>
            <person name="Song Y."/>
            <person name="Zhao G."/>
            <person name="Huang W."/>
        </authorList>
    </citation>
    <scope>NUCLEOTIDE SEQUENCE</scope>
</reference>
<dbReference type="EMBL" id="MH252535">
    <property type="protein sequence ID" value="AWJ64012.1"/>
    <property type="molecule type" value="Genomic_DNA"/>
</dbReference>
<sequence>MTGFTDAEGCFIILILKDPKNNKKTNWTVKTRFSIGLHKKDTLILELIKSHFGGIGTISLQNKESVQYRVGSLKDLNDKIIPHFDKYPLISKKKKQSGLYLKNNKLN</sequence>
<evidence type="ECO:0000259" key="2">
    <source>
        <dbReference type="Pfam" id="PF00961"/>
    </source>
</evidence>
<dbReference type="Gene3D" id="3.10.28.10">
    <property type="entry name" value="Homing endonucleases"/>
    <property type="match status" value="1"/>
</dbReference>
<dbReference type="SUPFAM" id="SSF55608">
    <property type="entry name" value="Homing endonucleases"/>
    <property type="match status" value="1"/>
</dbReference>